<organism evidence="5 6">
    <name type="scientific">Rhamnella rubrinervis</name>
    <dbReference type="NCBI Taxonomy" id="2594499"/>
    <lineage>
        <taxon>Eukaryota</taxon>
        <taxon>Viridiplantae</taxon>
        <taxon>Streptophyta</taxon>
        <taxon>Embryophyta</taxon>
        <taxon>Tracheophyta</taxon>
        <taxon>Spermatophyta</taxon>
        <taxon>Magnoliopsida</taxon>
        <taxon>eudicotyledons</taxon>
        <taxon>Gunneridae</taxon>
        <taxon>Pentapetalae</taxon>
        <taxon>rosids</taxon>
        <taxon>fabids</taxon>
        <taxon>Rosales</taxon>
        <taxon>Rhamnaceae</taxon>
        <taxon>rhamnoid group</taxon>
        <taxon>Rhamneae</taxon>
        <taxon>Rhamnella</taxon>
    </lineage>
</organism>
<dbReference type="SUPFAM" id="SSF50630">
    <property type="entry name" value="Acid proteases"/>
    <property type="match status" value="1"/>
</dbReference>
<sequence>MLSQFHFTLSSLKPTGFSLKLIPGDSPKSPLYPGNLTKQERMQRLINITLARSEYLQQRSRTNSRMANSSRSSTVAADPQNIRCSMIRDVFYFAAHVSIGTPAWQGHLLMDTGGGLVWTQCEPCIECFHVTNPNYDPRASSTYTRLPCDHRLCQTGFYDCVDGRCVYDVTYGGGDDQTLNGKLNDGVQYKYSYCMPSMHGEAQGDVVLTFGADIPIPLNLQSTPIVTPQGSHFFYLNLLDISVGSEKLEFPPGIFRANTQGTEGFFIDSGAPVTVLDENAYGVNVYHTVIQTFEFYYNSLGLERSDDSPYEFDVCYDIPEDWEDHDYLSMTYHFYPKADYVVQPKDVHYIVYDTFCVAILPSGGPSILGAWHQQNMQIIYDLNIKELHFATQTCTN</sequence>
<comment type="similarity">
    <text evidence="1">Belongs to the peptidase A1 family.</text>
</comment>
<evidence type="ECO:0000256" key="2">
    <source>
        <dbReference type="ARBA" id="ARBA00022670"/>
    </source>
</evidence>
<dbReference type="InterPro" id="IPR033121">
    <property type="entry name" value="PEPTIDASE_A1"/>
</dbReference>
<dbReference type="InterPro" id="IPR032861">
    <property type="entry name" value="TAXi_N"/>
</dbReference>
<keyword evidence="6" id="KW-1185">Reference proteome</keyword>
<dbReference type="Pfam" id="PF14543">
    <property type="entry name" value="TAXi_N"/>
    <property type="match status" value="1"/>
</dbReference>
<comment type="caution">
    <text evidence="5">The sequence shown here is derived from an EMBL/GenBank/DDBJ whole genome shotgun (WGS) entry which is preliminary data.</text>
</comment>
<dbReference type="EMBL" id="VOIH02000002">
    <property type="protein sequence ID" value="KAF3453466.1"/>
    <property type="molecule type" value="Genomic_DNA"/>
</dbReference>
<proteinExistence type="inferred from homology"/>
<dbReference type="GO" id="GO:0006508">
    <property type="term" value="P:proteolysis"/>
    <property type="evidence" value="ECO:0007669"/>
    <property type="project" value="UniProtKB-KW"/>
</dbReference>
<evidence type="ECO:0000259" key="4">
    <source>
        <dbReference type="PROSITE" id="PS51767"/>
    </source>
</evidence>
<dbReference type="AlphaFoldDB" id="A0A8K0HIK6"/>
<dbReference type="Pfam" id="PF14541">
    <property type="entry name" value="TAXi_C"/>
    <property type="match status" value="1"/>
</dbReference>
<dbReference type="GO" id="GO:0005576">
    <property type="term" value="C:extracellular region"/>
    <property type="evidence" value="ECO:0007669"/>
    <property type="project" value="TreeGrafter"/>
</dbReference>
<name>A0A8K0HIK6_9ROSA</name>
<keyword evidence="2" id="KW-0645">Protease</keyword>
<evidence type="ECO:0000313" key="5">
    <source>
        <dbReference type="EMBL" id="KAF3453466.1"/>
    </source>
</evidence>
<dbReference type="Proteomes" id="UP000796880">
    <property type="component" value="Unassembled WGS sequence"/>
</dbReference>
<dbReference type="InterPro" id="IPR021109">
    <property type="entry name" value="Peptidase_aspartic_dom_sf"/>
</dbReference>
<reference evidence="5" key="1">
    <citation type="submission" date="2020-03" db="EMBL/GenBank/DDBJ databases">
        <title>A high-quality chromosome-level genome assembly of a woody plant with both climbing and erect habits, Rhamnella rubrinervis.</title>
        <authorList>
            <person name="Lu Z."/>
            <person name="Yang Y."/>
            <person name="Zhu X."/>
            <person name="Sun Y."/>
        </authorList>
    </citation>
    <scope>NUCLEOTIDE SEQUENCE</scope>
    <source>
        <strain evidence="5">BYM</strain>
        <tissue evidence="5">Leaf</tissue>
    </source>
</reference>
<protein>
    <recommendedName>
        <fullName evidence="4">Peptidase A1 domain-containing protein</fullName>
    </recommendedName>
</protein>
<dbReference type="PANTHER" id="PTHR47967:SF123">
    <property type="entry name" value="ASPARTIC PROTEINASE NEPENTHESIN-1-LIKE"/>
    <property type="match status" value="1"/>
</dbReference>
<evidence type="ECO:0000256" key="3">
    <source>
        <dbReference type="ARBA" id="ARBA00022801"/>
    </source>
</evidence>
<evidence type="ECO:0000313" key="6">
    <source>
        <dbReference type="Proteomes" id="UP000796880"/>
    </source>
</evidence>
<dbReference type="GO" id="GO:0008233">
    <property type="term" value="F:peptidase activity"/>
    <property type="evidence" value="ECO:0007669"/>
    <property type="project" value="UniProtKB-KW"/>
</dbReference>
<dbReference type="PROSITE" id="PS51767">
    <property type="entry name" value="PEPTIDASE_A1"/>
    <property type="match status" value="1"/>
</dbReference>
<dbReference type="Gene3D" id="2.40.70.10">
    <property type="entry name" value="Acid Proteases"/>
    <property type="match status" value="2"/>
</dbReference>
<keyword evidence="3" id="KW-0378">Hydrolase</keyword>
<accession>A0A8K0HIK6</accession>
<dbReference type="InterPro" id="IPR032799">
    <property type="entry name" value="TAXi_C"/>
</dbReference>
<feature type="domain" description="Peptidase A1" evidence="4">
    <location>
        <begin position="93"/>
        <end position="390"/>
    </location>
</feature>
<dbReference type="InterPro" id="IPR051708">
    <property type="entry name" value="Plant_Aspart_Prot_A1"/>
</dbReference>
<gene>
    <name evidence="5" type="ORF">FNV43_RR03906</name>
</gene>
<evidence type="ECO:0000256" key="1">
    <source>
        <dbReference type="ARBA" id="ARBA00007447"/>
    </source>
</evidence>
<dbReference type="PANTHER" id="PTHR47967">
    <property type="entry name" value="OS07G0603500 PROTEIN-RELATED"/>
    <property type="match status" value="1"/>
</dbReference>
<dbReference type="OrthoDB" id="1072226at2759"/>